<dbReference type="PRINTS" id="PR00038">
    <property type="entry name" value="HTHLUXR"/>
</dbReference>
<dbReference type="InterPro" id="IPR001789">
    <property type="entry name" value="Sig_transdc_resp-reg_receiver"/>
</dbReference>
<gene>
    <name evidence="8" type="ORF">BJ998_003686</name>
</gene>
<dbReference type="Proteomes" id="UP000585638">
    <property type="component" value="Unassembled WGS sequence"/>
</dbReference>
<dbReference type="GO" id="GO:0003677">
    <property type="term" value="F:DNA binding"/>
    <property type="evidence" value="ECO:0007669"/>
    <property type="project" value="UniProtKB-KW"/>
</dbReference>
<name>A0A7W9NH90_9PSEU</name>
<comment type="caution">
    <text evidence="8">The sequence shown here is derived from an EMBL/GenBank/DDBJ whole genome shotgun (WGS) entry which is preliminary data.</text>
</comment>
<keyword evidence="3 8" id="KW-0238">DNA-binding</keyword>
<evidence type="ECO:0000313" key="9">
    <source>
        <dbReference type="Proteomes" id="UP000585638"/>
    </source>
</evidence>
<sequence length="210" mass="22871">MTVSVLLVDDHEIVRRGLRDLLDSEADIEVVAEAGGVGEALVLAQARRPDVAVVDMRLPDGDGVTLCRDLRALTDGPRCLVLTAFDDEEALVNAILAGASGYLLKQVRGQDLVQAVREVAAGRSLLDPVTTAHVLERMRRPVPTDELAALTEQERKVLTLIGDGLTNRQIAERLFLAEKTVKNYVTAVLAKLGMERRTQAAAWVAKRSRD</sequence>
<dbReference type="SUPFAM" id="SSF46894">
    <property type="entry name" value="C-terminal effector domain of the bipartite response regulators"/>
    <property type="match status" value="1"/>
</dbReference>
<evidence type="ECO:0000256" key="5">
    <source>
        <dbReference type="PROSITE-ProRule" id="PRU00169"/>
    </source>
</evidence>
<keyword evidence="1 5" id="KW-0597">Phosphoprotein</keyword>
<keyword evidence="9" id="KW-1185">Reference proteome</keyword>
<protein>
    <submittedName>
        <fullName evidence="8">DNA-binding NarL/FixJ family response regulator</fullName>
    </submittedName>
</protein>
<dbReference type="AlphaFoldDB" id="A0A7W9NH90"/>
<evidence type="ECO:0000313" key="8">
    <source>
        <dbReference type="EMBL" id="MBB5892490.1"/>
    </source>
</evidence>
<dbReference type="GO" id="GO:0006355">
    <property type="term" value="P:regulation of DNA-templated transcription"/>
    <property type="evidence" value="ECO:0007669"/>
    <property type="project" value="InterPro"/>
</dbReference>
<dbReference type="InterPro" id="IPR016032">
    <property type="entry name" value="Sig_transdc_resp-reg_C-effctor"/>
</dbReference>
<evidence type="ECO:0000259" key="6">
    <source>
        <dbReference type="PROSITE" id="PS50043"/>
    </source>
</evidence>
<dbReference type="PANTHER" id="PTHR43214">
    <property type="entry name" value="TWO-COMPONENT RESPONSE REGULATOR"/>
    <property type="match status" value="1"/>
</dbReference>
<dbReference type="InterPro" id="IPR039420">
    <property type="entry name" value="WalR-like"/>
</dbReference>
<keyword evidence="2" id="KW-0805">Transcription regulation</keyword>
<organism evidence="8 9">
    <name type="scientific">Kutzneria kofuensis</name>
    <dbReference type="NCBI Taxonomy" id="103725"/>
    <lineage>
        <taxon>Bacteria</taxon>
        <taxon>Bacillati</taxon>
        <taxon>Actinomycetota</taxon>
        <taxon>Actinomycetes</taxon>
        <taxon>Pseudonocardiales</taxon>
        <taxon>Pseudonocardiaceae</taxon>
        <taxon>Kutzneria</taxon>
    </lineage>
</organism>
<dbReference type="InterPro" id="IPR011006">
    <property type="entry name" value="CheY-like_superfamily"/>
</dbReference>
<dbReference type="Gene3D" id="3.40.50.2300">
    <property type="match status" value="1"/>
</dbReference>
<evidence type="ECO:0000256" key="4">
    <source>
        <dbReference type="ARBA" id="ARBA00023163"/>
    </source>
</evidence>
<evidence type="ECO:0000259" key="7">
    <source>
        <dbReference type="PROSITE" id="PS50110"/>
    </source>
</evidence>
<feature type="modified residue" description="4-aspartylphosphate" evidence="5">
    <location>
        <position position="55"/>
    </location>
</feature>
<feature type="domain" description="Response regulatory" evidence="7">
    <location>
        <begin position="4"/>
        <end position="120"/>
    </location>
</feature>
<evidence type="ECO:0000256" key="1">
    <source>
        <dbReference type="ARBA" id="ARBA00022553"/>
    </source>
</evidence>
<dbReference type="Pfam" id="PF00072">
    <property type="entry name" value="Response_reg"/>
    <property type="match status" value="1"/>
</dbReference>
<dbReference type="PROSITE" id="PS00622">
    <property type="entry name" value="HTH_LUXR_1"/>
    <property type="match status" value="1"/>
</dbReference>
<feature type="domain" description="HTH luxR-type" evidence="6">
    <location>
        <begin position="143"/>
        <end position="208"/>
    </location>
</feature>
<reference evidence="8 9" key="1">
    <citation type="submission" date="2020-08" db="EMBL/GenBank/DDBJ databases">
        <title>Sequencing the genomes of 1000 actinobacteria strains.</title>
        <authorList>
            <person name="Klenk H.-P."/>
        </authorList>
    </citation>
    <scope>NUCLEOTIDE SEQUENCE [LARGE SCALE GENOMIC DNA]</scope>
    <source>
        <strain evidence="8 9">DSM 43851</strain>
    </source>
</reference>
<dbReference type="SMART" id="SM00421">
    <property type="entry name" value="HTH_LUXR"/>
    <property type="match status" value="1"/>
</dbReference>
<proteinExistence type="predicted"/>
<dbReference type="CDD" id="cd17535">
    <property type="entry name" value="REC_NarL-like"/>
    <property type="match status" value="1"/>
</dbReference>
<dbReference type="CDD" id="cd06170">
    <property type="entry name" value="LuxR_C_like"/>
    <property type="match status" value="1"/>
</dbReference>
<dbReference type="GO" id="GO:0000160">
    <property type="term" value="P:phosphorelay signal transduction system"/>
    <property type="evidence" value="ECO:0007669"/>
    <property type="project" value="InterPro"/>
</dbReference>
<dbReference type="InterPro" id="IPR000792">
    <property type="entry name" value="Tscrpt_reg_LuxR_C"/>
</dbReference>
<dbReference type="SUPFAM" id="SSF52172">
    <property type="entry name" value="CheY-like"/>
    <property type="match status" value="1"/>
</dbReference>
<dbReference type="RefSeq" id="WP_184863271.1">
    <property type="nucleotide sequence ID" value="NZ_BAAAWY010000004.1"/>
</dbReference>
<dbReference type="SMART" id="SM00448">
    <property type="entry name" value="REC"/>
    <property type="match status" value="1"/>
</dbReference>
<dbReference type="Pfam" id="PF00196">
    <property type="entry name" value="GerE"/>
    <property type="match status" value="1"/>
</dbReference>
<dbReference type="EMBL" id="JACHIR010000001">
    <property type="protein sequence ID" value="MBB5892490.1"/>
    <property type="molecule type" value="Genomic_DNA"/>
</dbReference>
<evidence type="ECO:0000256" key="2">
    <source>
        <dbReference type="ARBA" id="ARBA00023015"/>
    </source>
</evidence>
<keyword evidence="4" id="KW-0804">Transcription</keyword>
<dbReference type="PROSITE" id="PS50043">
    <property type="entry name" value="HTH_LUXR_2"/>
    <property type="match status" value="1"/>
</dbReference>
<evidence type="ECO:0000256" key="3">
    <source>
        <dbReference type="ARBA" id="ARBA00023125"/>
    </source>
</evidence>
<accession>A0A7W9NH90</accession>
<dbReference type="PROSITE" id="PS50110">
    <property type="entry name" value="RESPONSE_REGULATORY"/>
    <property type="match status" value="1"/>
</dbReference>
<dbReference type="InterPro" id="IPR058245">
    <property type="entry name" value="NreC/VraR/RcsB-like_REC"/>
</dbReference>
<dbReference type="PANTHER" id="PTHR43214:SF24">
    <property type="entry name" value="TRANSCRIPTIONAL REGULATORY PROTEIN NARL-RELATED"/>
    <property type="match status" value="1"/>
</dbReference>